<dbReference type="InterPro" id="IPR055414">
    <property type="entry name" value="LRR_R13L4/SHOC2-like"/>
</dbReference>
<dbReference type="InterPro" id="IPR042197">
    <property type="entry name" value="Apaf_helical"/>
</dbReference>
<sequence length="1166" mass="131676">MAIVLDAFASYVADMLKQVVEDEVGMLLGVTGQIDKMGVKLGDLKKFLADAERRRITDTSVQGWVTELKRAMYDATDILDICQLKAMEHHASRTGCCNPLLFCLRNPLFAHEIGTRIRALNQKLDDIKERSAAFGFDLASYEDSSSKVHSSRLSTSRETSWELDRSGVVGEKIKEDTRALVEIMVRRPEVETSNTDNNRVMVFAIVGVGGIGKTTLAQKVFNDEAINANFDTKIWLSVNQGFDKVELLRTAITLAGGKHPSEKALAVLWPILSAALAGKKIFLVMDDVWSHEAWGDVLETPLNDVARGSRVLVTTRDTRVARGMKAVLPYHHIDKLDDEDAWSLLRKQVISSETDGPEVDMLKDIGLQIAVKCGGLPLAVKVMGGLLCQKDKRRHEWSMVLNDSIWSASEMPEELNYSIYLSYEDLPPSIKQCFLYYSLLPKSAVWYKNSIIGMWISEGFLHRNSDDLEELGSKYYKELILRNLIEPVTKWSDQQVCSMHDVVRSFAQFVARDEALAAHSGDTGFISKLSAHKFLRLSMEKKVSESDGLGWSSLHAQKTLRTLILVGPISMKPSDSIVDFPCLRTLHTESVDVAVLVESLGKLKHLRYLFIWKSDISSLPDNIGNMKFLQFICLVKCQQSVKLPHSILKLAQLRYLNFHDSSINGIPKGFSVLTNLRNLRGFPAQTDGVWCSLDELGPLSELRSLGVQRLENVSVTSSAAKAKLGEKVHLTHLFLYCSSILGDDGLIKDEKGVSEEEQRQIAGVFDELCPSPSLEYLDINGFFGRQLPRWMMSRSAPVFKSLRIIFMLDLACCTQLPDCLCQLPCLQDIMIRRAPAIKRVGPEFLQSYQTPAAFPRLRKLELTGMVEWEEWEWEEQVQAMPLLEVLELKSCRLRCLPPGLASHARALKSISAQNNQHLNSLENFASAVELEVAESPDLERIANLPNLRKLEIEACPKLNVLEGICALQRLVLEDYAMETLPEYMQDVNPRHFELRCSLTLLTSIAVGQSGPEWDKFSRIDHVKAYAPDENNKRKWYVLYTREPCSMDTNVRHSISAVYSGDEEEDQQTIVNYLRLLRVEHEGFSDLIMQEECCFSIHGGTDYGKRMRHEKQSTQLKLMMYKCCKRYKTENSSNCIILTVQTTENEEGSETQQPETHTVQVLQKVPM</sequence>
<dbReference type="PRINTS" id="PR00364">
    <property type="entry name" value="DISEASERSIST"/>
</dbReference>
<dbReference type="ExpressionAtlas" id="N1QU75">
    <property type="expression patterns" value="baseline"/>
</dbReference>
<feature type="domain" description="Disease resistance R13L4/SHOC-2-like LRR" evidence="11">
    <location>
        <begin position="574"/>
        <end position="923"/>
    </location>
</feature>
<dbReference type="Pfam" id="PF00931">
    <property type="entry name" value="NB-ARC"/>
    <property type="match status" value="1"/>
</dbReference>
<feature type="domain" description="Disease resistance N-terminal" evidence="9">
    <location>
        <begin position="10"/>
        <end position="92"/>
    </location>
</feature>
<dbReference type="SMART" id="SM00369">
    <property type="entry name" value="LRR_TYP"/>
    <property type="match status" value="3"/>
</dbReference>
<dbReference type="Gene3D" id="1.10.8.430">
    <property type="entry name" value="Helical domain of apoptotic protease-activating factors"/>
    <property type="match status" value="1"/>
</dbReference>
<evidence type="ECO:0000256" key="5">
    <source>
        <dbReference type="ARBA" id="ARBA00022821"/>
    </source>
</evidence>
<name>N1QU75_AEGTA</name>
<reference evidence="12" key="1">
    <citation type="submission" date="2015-06" db="UniProtKB">
        <authorList>
            <consortium name="EnsemblPlants"/>
        </authorList>
    </citation>
    <scope>IDENTIFICATION</scope>
</reference>
<feature type="domain" description="Disease resistance protein winged helix" evidence="10">
    <location>
        <begin position="441"/>
        <end position="507"/>
    </location>
</feature>
<keyword evidence="2" id="KW-0433">Leucine-rich repeat</keyword>
<dbReference type="GO" id="GO:0042742">
    <property type="term" value="P:defense response to bacterium"/>
    <property type="evidence" value="ECO:0007669"/>
    <property type="project" value="UniProtKB-ARBA"/>
</dbReference>
<dbReference type="InterPro" id="IPR041118">
    <property type="entry name" value="Rx_N"/>
</dbReference>
<keyword evidence="6" id="KW-0067">ATP-binding</keyword>
<dbReference type="InterPro" id="IPR036388">
    <property type="entry name" value="WH-like_DNA-bd_sf"/>
</dbReference>
<evidence type="ECO:0000256" key="3">
    <source>
        <dbReference type="ARBA" id="ARBA00022737"/>
    </source>
</evidence>
<accession>N1QU75</accession>
<dbReference type="InterPro" id="IPR038005">
    <property type="entry name" value="RX-like_CC"/>
</dbReference>
<proteinExistence type="inferred from homology"/>
<dbReference type="InterPro" id="IPR058922">
    <property type="entry name" value="WHD_DRP"/>
</dbReference>
<dbReference type="Pfam" id="PF23559">
    <property type="entry name" value="WHD_DRP"/>
    <property type="match status" value="1"/>
</dbReference>
<dbReference type="InterPro" id="IPR032675">
    <property type="entry name" value="LRR_dom_sf"/>
</dbReference>
<dbReference type="Gene3D" id="1.20.5.4130">
    <property type="match status" value="1"/>
</dbReference>
<comment type="similarity">
    <text evidence="1">Belongs to the disease resistance NB-LRR family.</text>
</comment>
<dbReference type="SUPFAM" id="SSF52540">
    <property type="entry name" value="P-loop containing nucleoside triphosphate hydrolases"/>
    <property type="match status" value="1"/>
</dbReference>
<feature type="domain" description="NB-ARC" evidence="8">
    <location>
        <begin position="198"/>
        <end position="353"/>
    </location>
</feature>
<keyword evidence="7" id="KW-0175">Coiled coil</keyword>
<evidence type="ECO:0000256" key="2">
    <source>
        <dbReference type="ARBA" id="ARBA00022614"/>
    </source>
</evidence>
<evidence type="ECO:0000256" key="1">
    <source>
        <dbReference type="ARBA" id="ARBA00008894"/>
    </source>
</evidence>
<evidence type="ECO:0000256" key="6">
    <source>
        <dbReference type="ARBA" id="ARBA00022840"/>
    </source>
</evidence>
<dbReference type="GO" id="GO:0043531">
    <property type="term" value="F:ADP binding"/>
    <property type="evidence" value="ECO:0007669"/>
    <property type="project" value="InterPro"/>
</dbReference>
<dbReference type="Gene3D" id="1.10.10.10">
    <property type="entry name" value="Winged helix-like DNA-binding domain superfamily/Winged helix DNA-binding domain"/>
    <property type="match status" value="1"/>
</dbReference>
<dbReference type="Gene3D" id="3.40.50.300">
    <property type="entry name" value="P-loop containing nucleotide triphosphate hydrolases"/>
    <property type="match status" value="1"/>
</dbReference>
<dbReference type="InterPro" id="IPR027417">
    <property type="entry name" value="P-loop_NTPase"/>
</dbReference>
<dbReference type="EnsemblPlants" id="EMT02208">
    <property type="protein sequence ID" value="EMT02208"/>
    <property type="gene ID" value="F775_14564"/>
</dbReference>
<evidence type="ECO:0000256" key="4">
    <source>
        <dbReference type="ARBA" id="ARBA00022741"/>
    </source>
</evidence>
<dbReference type="PANTHER" id="PTHR36766">
    <property type="entry name" value="PLANT BROAD-SPECTRUM MILDEW RESISTANCE PROTEIN RPW8"/>
    <property type="match status" value="1"/>
</dbReference>
<dbReference type="Pfam" id="PF18052">
    <property type="entry name" value="Rx_N"/>
    <property type="match status" value="1"/>
</dbReference>
<evidence type="ECO:0000313" key="12">
    <source>
        <dbReference type="EnsemblPlants" id="EMT02208"/>
    </source>
</evidence>
<dbReference type="InterPro" id="IPR002182">
    <property type="entry name" value="NB-ARC"/>
</dbReference>
<evidence type="ECO:0000259" key="11">
    <source>
        <dbReference type="Pfam" id="PF23598"/>
    </source>
</evidence>
<dbReference type="InterPro" id="IPR003591">
    <property type="entry name" value="Leu-rich_rpt_typical-subtyp"/>
</dbReference>
<dbReference type="FunFam" id="1.10.10.10:FF:000322">
    <property type="entry name" value="Probable disease resistance protein At1g63360"/>
    <property type="match status" value="1"/>
</dbReference>
<dbReference type="GO" id="GO:0002758">
    <property type="term" value="P:innate immune response-activating signaling pathway"/>
    <property type="evidence" value="ECO:0007669"/>
    <property type="project" value="UniProtKB-ARBA"/>
</dbReference>
<evidence type="ECO:0000259" key="9">
    <source>
        <dbReference type="Pfam" id="PF18052"/>
    </source>
</evidence>
<keyword evidence="5" id="KW-0611">Plant defense</keyword>
<protein>
    <submittedName>
        <fullName evidence="12">Putative disease resistance protein RGA4</fullName>
    </submittedName>
</protein>
<dbReference type="GO" id="GO:0009626">
    <property type="term" value="P:plant-type hypersensitive response"/>
    <property type="evidence" value="ECO:0007669"/>
    <property type="project" value="UniProtKB-ARBA"/>
</dbReference>
<dbReference type="PANTHER" id="PTHR36766:SF36">
    <property type="entry name" value="AAA+ ATPASE DOMAIN-CONTAINING PROTEIN"/>
    <property type="match status" value="1"/>
</dbReference>
<dbReference type="Pfam" id="PF23598">
    <property type="entry name" value="LRR_14"/>
    <property type="match status" value="1"/>
</dbReference>
<dbReference type="GO" id="GO:0005524">
    <property type="term" value="F:ATP binding"/>
    <property type="evidence" value="ECO:0007669"/>
    <property type="project" value="UniProtKB-KW"/>
</dbReference>
<keyword evidence="4" id="KW-0547">Nucleotide-binding</keyword>
<dbReference type="SUPFAM" id="SSF52058">
    <property type="entry name" value="L domain-like"/>
    <property type="match status" value="1"/>
</dbReference>
<dbReference type="Gene3D" id="3.80.10.10">
    <property type="entry name" value="Ribonuclease Inhibitor"/>
    <property type="match status" value="1"/>
</dbReference>
<keyword evidence="3" id="KW-0677">Repeat</keyword>
<evidence type="ECO:0000259" key="8">
    <source>
        <dbReference type="Pfam" id="PF00931"/>
    </source>
</evidence>
<evidence type="ECO:0000259" key="10">
    <source>
        <dbReference type="Pfam" id="PF23559"/>
    </source>
</evidence>
<organism evidence="12">
    <name type="scientific">Aegilops tauschii</name>
    <name type="common">Tausch's goatgrass</name>
    <name type="synonym">Aegilops squarrosa</name>
    <dbReference type="NCBI Taxonomy" id="37682"/>
    <lineage>
        <taxon>Eukaryota</taxon>
        <taxon>Viridiplantae</taxon>
        <taxon>Streptophyta</taxon>
        <taxon>Embryophyta</taxon>
        <taxon>Tracheophyta</taxon>
        <taxon>Spermatophyta</taxon>
        <taxon>Magnoliopsida</taxon>
        <taxon>Liliopsida</taxon>
        <taxon>Poales</taxon>
        <taxon>Poaceae</taxon>
        <taxon>BOP clade</taxon>
        <taxon>Pooideae</taxon>
        <taxon>Triticodae</taxon>
        <taxon>Triticeae</taxon>
        <taxon>Triticinae</taxon>
        <taxon>Aegilops</taxon>
    </lineage>
</organism>
<dbReference type="AlphaFoldDB" id="N1QU75"/>
<dbReference type="CDD" id="cd14798">
    <property type="entry name" value="RX-CC_like"/>
    <property type="match status" value="1"/>
</dbReference>
<evidence type="ECO:0000256" key="7">
    <source>
        <dbReference type="ARBA" id="ARBA00023054"/>
    </source>
</evidence>